<dbReference type="AlphaFoldDB" id="A0A1X1ERJ6"/>
<proteinExistence type="predicted"/>
<dbReference type="Proteomes" id="UP000193749">
    <property type="component" value="Unassembled WGS sequence"/>
</dbReference>
<keyword evidence="2" id="KW-1185">Reference proteome</keyword>
<dbReference type="RefSeq" id="WP_084873019.1">
    <property type="nucleotide sequence ID" value="NZ_JAGGMY010000001.1"/>
</dbReference>
<gene>
    <name evidence="1" type="ORF">HA50_04350</name>
</gene>
<dbReference type="EMBL" id="MLJI01000001">
    <property type="protein sequence ID" value="ORM92628.1"/>
    <property type="molecule type" value="Genomic_DNA"/>
</dbReference>
<evidence type="ECO:0000313" key="2">
    <source>
        <dbReference type="Proteomes" id="UP000193749"/>
    </source>
</evidence>
<protein>
    <submittedName>
        <fullName evidence="1">Uncharacterized protein</fullName>
    </submittedName>
</protein>
<name>A0A1X1ERJ6_PANCY</name>
<sequence>MPDNTEFSVSWRYSSLLTMLNNLLALSQEKTDKDVMNAIKNPLRQGVMALYSWGNFTQCERITINEIPT</sequence>
<accession>A0A1X1ERJ6</accession>
<organism evidence="1 2">
    <name type="scientific">Pantoea cypripedii</name>
    <name type="common">Pectobacterium cypripedii</name>
    <name type="synonym">Erwinia cypripedii</name>
    <dbReference type="NCBI Taxonomy" id="55209"/>
    <lineage>
        <taxon>Bacteria</taxon>
        <taxon>Pseudomonadati</taxon>
        <taxon>Pseudomonadota</taxon>
        <taxon>Gammaproteobacteria</taxon>
        <taxon>Enterobacterales</taxon>
        <taxon>Erwiniaceae</taxon>
        <taxon>Pantoea</taxon>
    </lineage>
</organism>
<reference evidence="1 2" key="1">
    <citation type="journal article" date="2017" name="Antonie Van Leeuwenhoek">
        <title>Phylogenomic resolution of the bacterial genus Pantoea and its relationship with Erwinia and Tatumella.</title>
        <authorList>
            <person name="Palmer M."/>
            <person name="Steenkamp E.T."/>
            <person name="Coetzee M.P."/>
            <person name="Chan W.Y."/>
            <person name="van Zyl E."/>
            <person name="De Maayer P."/>
            <person name="Coutinho T.A."/>
            <person name="Blom J."/>
            <person name="Smits T.H."/>
            <person name="Duffy B."/>
            <person name="Venter S.N."/>
        </authorList>
    </citation>
    <scope>NUCLEOTIDE SEQUENCE [LARGE SCALE GENOMIC DNA]</scope>
    <source>
        <strain evidence="1 2">LMG 2657</strain>
    </source>
</reference>
<comment type="caution">
    <text evidence="1">The sequence shown here is derived from an EMBL/GenBank/DDBJ whole genome shotgun (WGS) entry which is preliminary data.</text>
</comment>
<evidence type="ECO:0000313" key="1">
    <source>
        <dbReference type="EMBL" id="ORM92628.1"/>
    </source>
</evidence>